<evidence type="ECO:0000313" key="1">
    <source>
        <dbReference type="EMBL" id="SHO52964.1"/>
    </source>
</evidence>
<keyword evidence="2" id="KW-1185">Reference proteome</keyword>
<evidence type="ECO:0000313" key="2">
    <source>
        <dbReference type="Proteomes" id="UP000184603"/>
    </source>
</evidence>
<sequence length="380" mass="42777">MISKQMVIGPLFIVFILIWTETAMASFDIQSKEAVHLEIKGYDGLAETSLFHGKLAAETMQHIATSYTGLALLSFEHGQTYPVIIGTHSFVLTISTPNTPPSFSGSSENEYFFARLGGTKTEGSQCEFADLMIEAKQLLDSTGSIRTVAELQTMKDKFHTFVRSNCKSLYHSDMLRRLIAQYFMMHEYVDYHVPGTPATDIKMQYQNAVMDGVRNWLEILKPDIPQNEVLNYCVSLYYDRSMVTLASKIIENFRATAYCPGEERPTPVFPPDLTVIDAKGNKRILRQLSSNTTIAVVSDDCPVSKVDTVMQARRLAQQAGKTMVVAPLQPLSENHLSMQKMVSGGNMLFVDDEKWRKENMPQQMKLPRFIRVEGNTGRKS</sequence>
<name>A0A1M7YK24_9BACT</name>
<reference evidence="1 2" key="1">
    <citation type="submission" date="2016-12" db="EMBL/GenBank/DDBJ databases">
        <authorList>
            <person name="Song W.-J."/>
            <person name="Kurnit D.M."/>
        </authorList>
    </citation>
    <scope>NUCLEOTIDE SEQUENCE [LARGE SCALE GENOMIC DNA]</scope>
    <source>
        <strain evidence="1 2">DSM 18488</strain>
    </source>
</reference>
<dbReference type="EMBL" id="FRFE01000044">
    <property type="protein sequence ID" value="SHO52964.1"/>
    <property type="molecule type" value="Genomic_DNA"/>
</dbReference>
<dbReference type="AlphaFoldDB" id="A0A1M7YK24"/>
<protein>
    <submittedName>
        <fullName evidence="1">Uncharacterized protein</fullName>
    </submittedName>
</protein>
<accession>A0A1M7YK24</accession>
<proteinExistence type="predicted"/>
<dbReference type="Proteomes" id="UP000184603">
    <property type="component" value="Unassembled WGS sequence"/>
</dbReference>
<gene>
    <name evidence="1" type="ORF">SAMN02745220_04857</name>
</gene>
<organism evidence="1 2">
    <name type="scientific">Desulfopila aestuarii DSM 18488</name>
    <dbReference type="NCBI Taxonomy" id="1121416"/>
    <lineage>
        <taxon>Bacteria</taxon>
        <taxon>Pseudomonadati</taxon>
        <taxon>Thermodesulfobacteriota</taxon>
        <taxon>Desulfobulbia</taxon>
        <taxon>Desulfobulbales</taxon>
        <taxon>Desulfocapsaceae</taxon>
        <taxon>Desulfopila</taxon>
    </lineage>
</organism>